<dbReference type="InterPro" id="IPR035992">
    <property type="entry name" value="Ricin_B-like_lectins"/>
</dbReference>
<evidence type="ECO:0000259" key="1">
    <source>
        <dbReference type="Pfam" id="PF14200"/>
    </source>
</evidence>
<reference evidence="2" key="1">
    <citation type="submission" date="2021-01" db="EMBL/GenBank/DDBJ databases">
        <authorList>
            <person name="Kaushik A."/>
        </authorList>
    </citation>
    <scope>NUCLEOTIDE SEQUENCE</scope>
    <source>
        <strain evidence="2">AG1-1B</strain>
    </source>
</reference>
<accession>A0A8H2ZY82</accession>
<comment type="caution">
    <text evidence="2">The sequence shown here is derived from an EMBL/GenBank/DDBJ whole genome shotgun (WGS) entry which is preliminary data.</text>
</comment>
<dbReference type="SUPFAM" id="SSF50370">
    <property type="entry name" value="Ricin B-like lectins"/>
    <property type="match status" value="1"/>
</dbReference>
<evidence type="ECO:0000313" key="3">
    <source>
        <dbReference type="Proteomes" id="UP000663826"/>
    </source>
</evidence>
<evidence type="ECO:0000313" key="2">
    <source>
        <dbReference type="EMBL" id="CAE6349609.1"/>
    </source>
</evidence>
<dbReference type="Gene3D" id="2.80.10.50">
    <property type="match status" value="1"/>
</dbReference>
<dbReference type="AlphaFoldDB" id="A0A8H2ZY82"/>
<dbReference type="InterPro" id="IPR000772">
    <property type="entry name" value="Ricin_B_lectin"/>
</dbReference>
<feature type="domain" description="Ricin B lectin" evidence="1">
    <location>
        <begin position="38"/>
        <end position="120"/>
    </location>
</feature>
<dbReference type="Pfam" id="PF14200">
    <property type="entry name" value="RicinB_lectin_2"/>
    <property type="match status" value="1"/>
</dbReference>
<gene>
    <name evidence="2" type="ORF">RDB_LOCUS6523</name>
</gene>
<name>A0A8H2ZY82_9AGAM</name>
<dbReference type="PROSITE" id="PS50231">
    <property type="entry name" value="RICIN_B_LECTIN"/>
    <property type="match status" value="1"/>
</dbReference>
<organism evidence="2 3">
    <name type="scientific">Rhizoctonia solani</name>
    <dbReference type="NCBI Taxonomy" id="456999"/>
    <lineage>
        <taxon>Eukaryota</taxon>
        <taxon>Fungi</taxon>
        <taxon>Dikarya</taxon>
        <taxon>Basidiomycota</taxon>
        <taxon>Agaricomycotina</taxon>
        <taxon>Agaricomycetes</taxon>
        <taxon>Cantharellales</taxon>
        <taxon>Ceratobasidiaceae</taxon>
        <taxon>Rhizoctonia</taxon>
    </lineage>
</organism>
<sequence length="136" mass="15471">MTIEPGIYQIKNHASWTTLDETTDGAGVIHGWQQTNEPNQYWEVSLGDDGNYAIHNIASRSFLSAEGAHDASKVIVSRDKIFWHLDQHPEGWVYITQPDTGLVVDLDNGNADDGTSINLWGRNDDFKHQQWFFERV</sequence>
<protein>
    <recommendedName>
        <fullName evidence="1">Ricin B lectin domain-containing protein</fullName>
    </recommendedName>
</protein>
<dbReference type="CDD" id="cd23422">
    <property type="entry name" value="beta-trefoil_Ricin_MPL_CNL"/>
    <property type="match status" value="1"/>
</dbReference>
<dbReference type="Proteomes" id="UP000663826">
    <property type="component" value="Unassembled WGS sequence"/>
</dbReference>
<proteinExistence type="predicted"/>
<dbReference type="EMBL" id="CAJMWQ010000266">
    <property type="protein sequence ID" value="CAE6349609.1"/>
    <property type="molecule type" value="Genomic_DNA"/>
</dbReference>